<reference evidence="2 3" key="1">
    <citation type="journal article" date="2007" name="Nature">
        <title>Evolution of genes and genomes on the Drosophila phylogeny.</title>
        <authorList>
            <consortium name="Drosophila 12 Genomes Consortium"/>
            <person name="Clark A.G."/>
            <person name="Eisen M.B."/>
            <person name="Smith D.R."/>
            <person name="Bergman C.M."/>
            <person name="Oliver B."/>
            <person name="Markow T.A."/>
            <person name="Kaufman T.C."/>
            <person name="Kellis M."/>
            <person name="Gelbart W."/>
            <person name="Iyer V.N."/>
            <person name="Pollard D.A."/>
            <person name="Sackton T.B."/>
            <person name="Larracuente A.M."/>
            <person name="Singh N.D."/>
            <person name="Abad J.P."/>
            <person name="Abt D.N."/>
            <person name="Adryan B."/>
            <person name="Aguade M."/>
            <person name="Akashi H."/>
            <person name="Anderson W.W."/>
            <person name="Aquadro C.F."/>
            <person name="Ardell D.H."/>
            <person name="Arguello R."/>
            <person name="Artieri C.G."/>
            <person name="Barbash D.A."/>
            <person name="Barker D."/>
            <person name="Barsanti P."/>
            <person name="Batterham P."/>
            <person name="Batzoglou S."/>
            <person name="Begun D."/>
            <person name="Bhutkar A."/>
            <person name="Blanco E."/>
            <person name="Bosak S.A."/>
            <person name="Bradley R.K."/>
            <person name="Brand A.D."/>
            <person name="Brent M.R."/>
            <person name="Brooks A.N."/>
            <person name="Brown R.H."/>
            <person name="Butlin R.K."/>
            <person name="Caggese C."/>
            <person name="Calvi B.R."/>
            <person name="Bernardo de Carvalho A."/>
            <person name="Caspi A."/>
            <person name="Castrezana S."/>
            <person name="Celniker S.E."/>
            <person name="Chang J.L."/>
            <person name="Chapple C."/>
            <person name="Chatterji S."/>
            <person name="Chinwalla A."/>
            <person name="Civetta A."/>
            <person name="Clifton S.W."/>
            <person name="Comeron J.M."/>
            <person name="Costello J.C."/>
            <person name="Coyne J.A."/>
            <person name="Daub J."/>
            <person name="David R.G."/>
            <person name="Delcher A.L."/>
            <person name="Delehaunty K."/>
            <person name="Do C.B."/>
            <person name="Ebling H."/>
            <person name="Edwards K."/>
            <person name="Eickbush T."/>
            <person name="Evans J.D."/>
            <person name="Filipski A."/>
            <person name="Findeiss S."/>
            <person name="Freyhult E."/>
            <person name="Fulton L."/>
            <person name="Fulton R."/>
            <person name="Garcia A.C."/>
            <person name="Gardiner A."/>
            <person name="Garfield D.A."/>
            <person name="Garvin B.E."/>
            <person name="Gibson G."/>
            <person name="Gilbert D."/>
            <person name="Gnerre S."/>
            <person name="Godfrey J."/>
            <person name="Good R."/>
            <person name="Gotea V."/>
            <person name="Gravely B."/>
            <person name="Greenberg A.J."/>
            <person name="Griffiths-Jones S."/>
            <person name="Gross S."/>
            <person name="Guigo R."/>
            <person name="Gustafson E.A."/>
            <person name="Haerty W."/>
            <person name="Hahn M.W."/>
            <person name="Halligan D.L."/>
            <person name="Halpern A.L."/>
            <person name="Halter G.M."/>
            <person name="Han M.V."/>
            <person name="Heger A."/>
            <person name="Hillier L."/>
            <person name="Hinrichs A.S."/>
            <person name="Holmes I."/>
            <person name="Hoskins R.A."/>
            <person name="Hubisz M.J."/>
            <person name="Hultmark D."/>
            <person name="Huntley M.A."/>
            <person name="Jaffe D.B."/>
            <person name="Jagadeeshan S."/>
            <person name="Jeck W.R."/>
            <person name="Johnson J."/>
            <person name="Jones C.D."/>
            <person name="Jordan W.C."/>
            <person name="Karpen G.H."/>
            <person name="Kataoka E."/>
            <person name="Keightley P.D."/>
            <person name="Kheradpour P."/>
            <person name="Kirkness E.F."/>
            <person name="Koerich L.B."/>
            <person name="Kristiansen K."/>
            <person name="Kudrna D."/>
            <person name="Kulathinal R.J."/>
            <person name="Kumar S."/>
            <person name="Kwok R."/>
            <person name="Lander E."/>
            <person name="Langley C.H."/>
            <person name="Lapoint R."/>
            <person name="Lazzaro B.P."/>
            <person name="Lee S.J."/>
            <person name="Levesque L."/>
            <person name="Li R."/>
            <person name="Lin C.F."/>
            <person name="Lin M.F."/>
            <person name="Lindblad-Toh K."/>
            <person name="Llopart A."/>
            <person name="Long M."/>
            <person name="Low L."/>
            <person name="Lozovsky E."/>
            <person name="Lu J."/>
            <person name="Luo M."/>
            <person name="Machado C.A."/>
            <person name="Makalowski W."/>
            <person name="Marzo M."/>
            <person name="Matsuda M."/>
            <person name="Matzkin L."/>
            <person name="McAllister B."/>
            <person name="McBride C.S."/>
            <person name="McKernan B."/>
            <person name="McKernan K."/>
            <person name="Mendez-Lago M."/>
            <person name="Minx P."/>
            <person name="Mollenhauer M.U."/>
            <person name="Montooth K."/>
            <person name="Mount S.M."/>
            <person name="Mu X."/>
            <person name="Myers E."/>
            <person name="Negre B."/>
            <person name="Newfeld S."/>
            <person name="Nielsen R."/>
            <person name="Noor M.A."/>
            <person name="O'Grady P."/>
            <person name="Pachter L."/>
            <person name="Papaceit M."/>
            <person name="Parisi M.J."/>
            <person name="Parisi M."/>
            <person name="Parts L."/>
            <person name="Pedersen J.S."/>
            <person name="Pesole G."/>
            <person name="Phillippy A.M."/>
            <person name="Ponting C.P."/>
            <person name="Pop M."/>
            <person name="Porcelli D."/>
            <person name="Powell J.R."/>
            <person name="Prohaska S."/>
            <person name="Pruitt K."/>
            <person name="Puig M."/>
            <person name="Quesneville H."/>
            <person name="Ram K.R."/>
            <person name="Rand D."/>
            <person name="Rasmussen M.D."/>
            <person name="Reed L.K."/>
            <person name="Reenan R."/>
            <person name="Reily A."/>
            <person name="Remington K.A."/>
            <person name="Rieger T.T."/>
            <person name="Ritchie M.G."/>
            <person name="Robin C."/>
            <person name="Rogers Y.H."/>
            <person name="Rohde C."/>
            <person name="Rozas J."/>
            <person name="Rubenfield M.J."/>
            <person name="Ruiz A."/>
            <person name="Russo S."/>
            <person name="Salzberg S.L."/>
            <person name="Sanchez-Gracia A."/>
            <person name="Saranga D.J."/>
            <person name="Sato H."/>
            <person name="Schaeffer S.W."/>
            <person name="Schatz M.C."/>
            <person name="Schlenke T."/>
            <person name="Schwartz R."/>
            <person name="Segarra C."/>
            <person name="Singh R.S."/>
            <person name="Sirot L."/>
            <person name="Sirota M."/>
            <person name="Sisneros N.B."/>
            <person name="Smith C.D."/>
            <person name="Smith T.F."/>
            <person name="Spieth J."/>
            <person name="Stage D.E."/>
            <person name="Stark A."/>
            <person name="Stephan W."/>
            <person name="Strausberg R.L."/>
            <person name="Strempel S."/>
            <person name="Sturgill D."/>
            <person name="Sutton G."/>
            <person name="Sutton G.G."/>
            <person name="Tao W."/>
            <person name="Teichmann S."/>
            <person name="Tobari Y.N."/>
            <person name="Tomimura Y."/>
            <person name="Tsolas J.M."/>
            <person name="Valente V.L."/>
            <person name="Venter E."/>
            <person name="Venter J.C."/>
            <person name="Vicario S."/>
            <person name="Vieira F.G."/>
            <person name="Vilella A.J."/>
            <person name="Villasante A."/>
            <person name="Walenz B."/>
            <person name="Wang J."/>
            <person name="Wasserman M."/>
            <person name="Watts T."/>
            <person name="Wilson D."/>
            <person name="Wilson R.K."/>
            <person name="Wing R.A."/>
            <person name="Wolfner M.F."/>
            <person name="Wong A."/>
            <person name="Wong G.K."/>
            <person name="Wu C.I."/>
            <person name="Wu G."/>
            <person name="Yamamoto D."/>
            <person name="Yang H.P."/>
            <person name="Yang S.P."/>
            <person name="Yorke J.A."/>
            <person name="Yoshida K."/>
            <person name="Zdobnov E."/>
            <person name="Zhang P."/>
            <person name="Zhang Y."/>
            <person name="Zimin A.V."/>
            <person name="Baldwin J."/>
            <person name="Abdouelleil A."/>
            <person name="Abdulkadir J."/>
            <person name="Abebe A."/>
            <person name="Abera B."/>
            <person name="Abreu J."/>
            <person name="Acer S.C."/>
            <person name="Aftuck L."/>
            <person name="Alexander A."/>
            <person name="An P."/>
            <person name="Anderson E."/>
            <person name="Anderson S."/>
            <person name="Arachi H."/>
            <person name="Azer M."/>
            <person name="Bachantsang P."/>
            <person name="Barry A."/>
            <person name="Bayul T."/>
            <person name="Berlin A."/>
            <person name="Bessette D."/>
            <person name="Bloom T."/>
            <person name="Blye J."/>
            <person name="Boguslavskiy L."/>
            <person name="Bonnet C."/>
            <person name="Boukhgalter B."/>
            <person name="Bourzgui I."/>
            <person name="Brown A."/>
            <person name="Cahill P."/>
            <person name="Channer S."/>
            <person name="Cheshatsang Y."/>
            <person name="Chuda L."/>
            <person name="Citroen M."/>
            <person name="Collymore A."/>
            <person name="Cooke P."/>
            <person name="Costello M."/>
            <person name="D'Aco K."/>
            <person name="Daza R."/>
            <person name="De Haan G."/>
            <person name="DeGray S."/>
            <person name="DeMaso C."/>
            <person name="Dhargay N."/>
            <person name="Dooley K."/>
            <person name="Dooley E."/>
            <person name="Doricent M."/>
            <person name="Dorje P."/>
            <person name="Dorjee K."/>
            <person name="Dupes A."/>
            <person name="Elong R."/>
            <person name="Falk J."/>
            <person name="Farina A."/>
            <person name="Faro S."/>
            <person name="Ferguson D."/>
            <person name="Fisher S."/>
            <person name="Foley C.D."/>
            <person name="Franke A."/>
            <person name="Friedrich D."/>
            <person name="Gadbois L."/>
            <person name="Gearin G."/>
            <person name="Gearin C.R."/>
            <person name="Giannoukos G."/>
            <person name="Goode T."/>
            <person name="Graham J."/>
            <person name="Grandbois E."/>
            <person name="Grewal S."/>
            <person name="Gyaltsen K."/>
            <person name="Hafez N."/>
            <person name="Hagos B."/>
            <person name="Hall J."/>
            <person name="Henson C."/>
            <person name="Hollinger A."/>
            <person name="Honan T."/>
            <person name="Huard M.D."/>
            <person name="Hughes L."/>
            <person name="Hurhula B."/>
            <person name="Husby M.E."/>
            <person name="Kamat A."/>
            <person name="Kanga B."/>
            <person name="Kashin S."/>
            <person name="Khazanovich D."/>
            <person name="Kisner P."/>
            <person name="Lance K."/>
            <person name="Lara M."/>
            <person name="Lee W."/>
            <person name="Lennon N."/>
            <person name="Letendre F."/>
            <person name="LeVine R."/>
            <person name="Lipovsky A."/>
            <person name="Liu X."/>
            <person name="Liu J."/>
            <person name="Liu S."/>
            <person name="Lokyitsang T."/>
            <person name="Lokyitsang Y."/>
            <person name="Lubonja R."/>
            <person name="Lui A."/>
            <person name="MacDonald P."/>
            <person name="Magnisalis V."/>
            <person name="Maru K."/>
            <person name="Matthews C."/>
            <person name="McCusker W."/>
            <person name="McDonough S."/>
            <person name="Mehta T."/>
            <person name="Meldrim J."/>
            <person name="Meneus L."/>
            <person name="Mihai O."/>
            <person name="Mihalev A."/>
            <person name="Mihova T."/>
            <person name="Mittelman R."/>
            <person name="Mlenga V."/>
            <person name="Montmayeur A."/>
            <person name="Mulrain L."/>
            <person name="Navidi A."/>
            <person name="Naylor J."/>
            <person name="Negash T."/>
            <person name="Nguyen T."/>
            <person name="Nguyen N."/>
            <person name="Nicol R."/>
            <person name="Norbu C."/>
            <person name="Norbu N."/>
            <person name="Novod N."/>
            <person name="O'Neill B."/>
            <person name="Osman S."/>
            <person name="Markiewicz E."/>
            <person name="Oyono O.L."/>
            <person name="Patti C."/>
            <person name="Phunkhang P."/>
            <person name="Pierre F."/>
            <person name="Priest M."/>
            <person name="Raghuraman S."/>
            <person name="Rege F."/>
            <person name="Reyes R."/>
            <person name="Rise C."/>
            <person name="Rogov P."/>
            <person name="Ross K."/>
            <person name="Ryan E."/>
            <person name="Settipalli S."/>
            <person name="Shea T."/>
            <person name="Sherpa N."/>
            <person name="Shi L."/>
            <person name="Shih D."/>
            <person name="Sparrow T."/>
            <person name="Spaulding J."/>
            <person name="Stalker J."/>
            <person name="Stange-Thomann N."/>
            <person name="Stavropoulos S."/>
            <person name="Stone C."/>
            <person name="Strader C."/>
            <person name="Tesfaye S."/>
            <person name="Thomson T."/>
            <person name="Thoulutsang Y."/>
            <person name="Thoulutsang D."/>
            <person name="Topham K."/>
            <person name="Topping I."/>
            <person name="Tsamla T."/>
            <person name="Vassiliev H."/>
            <person name="Vo A."/>
            <person name="Wangchuk T."/>
            <person name="Wangdi T."/>
            <person name="Weiand M."/>
            <person name="Wilkinson J."/>
            <person name="Wilson A."/>
            <person name="Yadav S."/>
            <person name="Young G."/>
            <person name="Yu Q."/>
            <person name="Zembek L."/>
            <person name="Zhong D."/>
            <person name="Zimmer A."/>
            <person name="Zwirko Z."/>
            <person name="Jaffe D.B."/>
            <person name="Alvarez P."/>
            <person name="Brockman W."/>
            <person name="Butler J."/>
            <person name="Chin C."/>
            <person name="Gnerre S."/>
            <person name="Grabherr M."/>
            <person name="Kleber M."/>
            <person name="Mauceli E."/>
            <person name="MacCallum I."/>
        </authorList>
    </citation>
    <scope>NUCLEOTIDE SEQUENCE [LARGE SCALE GENOMIC DNA]</scope>
    <source>
        <strain evidence="3">white501</strain>
    </source>
</reference>
<name>B4NTK0_DROSI</name>
<organism evidence="2 3">
    <name type="scientific">Drosophila simulans</name>
    <name type="common">Fruit fly</name>
    <dbReference type="NCBI Taxonomy" id="7240"/>
    <lineage>
        <taxon>Eukaryota</taxon>
        <taxon>Metazoa</taxon>
        <taxon>Ecdysozoa</taxon>
        <taxon>Arthropoda</taxon>
        <taxon>Hexapoda</taxon>
        <taxon>Insecta</taxon>
        <taxon>Pterygota</taxon>
        <taxon>Neoptera</taxon>
        <taxon>Endopterygota</taxon>
        <taxon>Diptera</taxon>
        <taxon>Brachycera</taxon>
        <taxon>Muscomorpha</taxon>
        <taxon>Ephydroidea</taxon>
        <taxon>Drosophilidae</taxon>
        <taxon>Drosophila</taxon>
        <taxon>Sophophora</taxon>
    </lineage>
</organism>
<protein>
    <submittedName>
        <fullName evidence="2">GD11932</fullName>
    </submittedName>
</protein>
<dbReference type="HOGENOM" id="CLU_1596269_0_0_1"/>
<feature type="region of interest" description="Disordered" evidence="1">
    <location>
        <begin position="53"/>
        <end position="83"/>
    </location>
</feature>
<keyword evidence="3" id="KW-1185">Reference proteome</keyword>
<dbReference type="EMBL" id="CH983176">
    <property type="protein sequence ID" value="EDX15658.1"/>
    <property type="molecule type" value="Genomic_DNA"/>
</dbReference>
<proteinExistence type="predicted"/>
<evidence type="ECO:0000313" key="2">
    <source>
        <dbReference type="EMBL" id="EDX15658.1"/>
    </source>
</evidence>
<accession>B4NTK0</accession>
<evidence type="ECO:0000256" key="1">
    <source>
        <dbReference type="SAM" id="MobiDB-lite"/>
    </source>
</evidence>
<dbReference type="PhylomeDB" id="B4NTK0"/>
<gene>
    <name evidence="2" type="primary">Dsim\GD11932</name>
    <name evidence="2" type="ORF">Dsim_GD11932</name>
</gene>
<dbReference type="Proteomes" id="UP000000304">
    <property type="component" value="Unassembled WGS sequence"/>
</dbReference>
<sequence>MKLIYVGRCPSCQKYKAFLKVHGNENAAHRALHIPRIGHNEFQPAFLAQGREPRQQRALRRSGARTGDSFYSPGGANSSTAEHGRHYNLMRREWRPALSSSVLVQRQTLSNADKGFVGHYRVVEFLSSNIVRLQDTAVKLVFIILSPTIRTLTMITRTTMERPKVQT</sequence>
<dbReference type="AlphaFoldDB" id="B4NTK0"/>
<evidence type="ECO:0000313" key="3">
    <source>
        <dbReference type="Proteomes" id="UP000000304"/>
    </source>
</evidence>